<name>A0ABQ8FV72_9PEZI</name>
<organism evidence="2 3">
    <name type="scientific">Macrophomina phaseolina</name>
    <dbReference type="NCBI Taxonomy" id="35725"/>
    <lineage>
        <taxon>Eukaryota</taxon>
        <taxon>Fungi</taxon>
        <taxon>Dikarya</taxon>
        <taxon>Ascomycota</taxon>
        <taxon>Pezizomycotina</taxon>
        <taxon>Dothideomycetes</taxon>
        <taxon>Dothideomycetes incertae sedis</taxon>
        <taxon>Botryosphaeriales</taxon>
        <taxon>Botryosphaeriaceae</taxon>
        <taxon>Macrophomina</taxon>
    </lineage>
</organism>
<dbReference type="Proteomes" id="UP000774617">
    <property type="component" value="Unassembled WGS sequence"/>
</dbReference>
<proteinExistence type="predicted"/>
<feature type="non-terminal residue" evidence="2">
    <location>
        <position position="1"/>
    </location>
</feature>
<sequence length="93" mass="10478">IKRQHWRSAVDDIASLTVDQLQNAAKAVAAGQQIQEPAIRRLLRNIETIGMQVPGSFAQKLRMRSEIRGLIARYGMPAFWLTINPSDLRNPLV</sequence>
<feature type="domain" description="Helitron helicase-like" evidence="1">
    <location>
        <begin position="12"/>
        <end position="92"/>
    </location>
</feature>
<dbReference type="InterPro" id="IPR025476">
    <property type="entry name" value="Helitron_helicase-like"/>
</dbReference>
<evidence type="ECO:0000313" key="2">
    <source>
        <dbReference type="EMBL" id="KAH7021700.1"/>
    </source>
</evidence>
<evidence type="ECO:0000259" key="1">
    <source>
        <dbReference type="Pfam" id="PF14214"/>
    </source>
</evidence>
<feature type="non-terminal residue" evidence="2">
    <location>
        <position position="93"/>
    </location>
</feature>
<gene>
    <name evidence="2" type="ORF">B0J12DRAFT_548646</name>
</gene>
<dbReference type="EMBL" id="JAGTJR010000065">
    <property type="protein sequence ID" value="KAH7021700.1"/>
    <property type="molecule type" value="Genomic_DNA"/>
</dbReference>
<evidence type="ECO:0000313" key="3">
    <source>
        <dbReference type="Proteomes" id="UP000774617"/>
    </source>
</evidence>
<protein>
    <recommendedName>
        <fullName evidence="1">Helitron helicase-like domain-containing protein</fullName>
    </recommendedName>
</protein>
<keyword evidence="3" id="KW-1185">Reference proteome</keyword>
<dbReference type="Pfam" id="PF14214">
    <property type="entry name" value="Helitron_like_N"/>
    <property type="match status" value="1"/>
</dbReference>
<reference evidence="2 3" key="1">
    <citation type="journal article" date="2021" name="Nat. Commun.">
        <title>Genetic determinants of endophytism in the Arabidopsis root mycobiome.</title>
        <authorList>
            <person name="Mesny F."/>
            <person name="Miyauchi S."/>
            <person name="Thiergart T."/>
            <person name="Pickel B."/>
            <person name="Atanasova L."/>
            <person name="Karlsson M."/>
            <person name="Huettel B."/>
            <person name="Barry K.W."/>
            <person name="Haridas S."/>
            <person name="Chen C."/>
            <person name="Bauer D."/>
            <person name="Andreopoulos W."/>
            <person name="Pangilinan J."/>
            <person name="LaButti K."/>
            <person name="Riley R."/>
            <person name="Lipzen A."/>
            <person name="Clum A."/>
            <person name="Drula E."/>
            <person name="Henrissat B."/>
            <person name="Kohler A."/>
            <person name="Grigoriev I.V."/>
            <person name="Martin F.M."/>
            <person name="Hacquard S."/>
        </authorList>
    </citation>
    <scope>NUCLEOTIDE SEQUENCE [LARGE SCALE GENOMIC DNA]</scope>
    <source>
        <strain evidence="2 3">MPI-SDFR-AT-0080</strain>
    </source>
</reference>
<comment type="caution">
    <text evidence="2">The sequence shown here is derived from an EMBL/GenBank/DDBJ whole genome shotgun (WGS) entry which is preliminary data.</text>
</comment>
<accession>A0ABQ8FV72</accession>